<keyword evidence="5 6" id="KW-0472">Membrane</keyword>
<organism evidence="8 9">
    <name type="scientific">Staurois parvus</name>
    <dbReference type="NCBI Taxonomy" id="386267"/>
    <lineage>
        <taxon>Eukaryota</taxon>
        <taxon>Metazoa</taxon>
        <taxon>Chordata</taxon>
        <taxon>Craniata</taxon>
        <taxon>Vertebrata</taxon>
        <taxon>Euteleostomi</taxon>
        <taxon>Amphibia</taxon>
        <taxon>Batrachia</taxon>
        <taxon>Anura</taxon>
        <taxon>Neobatrachia</taxon>
        <taxon>Ranoidea</taxon>
        <taxon>Ranidae</taxon>
        <taxon>Staurois</taxon>
    </lineage>
</organism>
<evidence type="ECO:0000313" key="8">
    <source>
        <dbReference type="EMBL" id="CAI9592594.1"/>
    </source>
</evidence>
<dbReference type="EMBL" id="CATNWA010016433">
    <property type="protein sequence ID" value="CAI9592594.1"/>
    <property type="molecule type" value="Genomic_DNA"/>
</dbReference>
<evidence type="ECO:0000313" key="9">
    <source>
        <dbReference type="Proteomes" id="UP001162483"/>
    </source>
</evidence>
<dbReference type="Pfam" id="PF07803">
    <property type="entry name" value="GSG-1"/>
    <property type="match status" value="1"/>
</dbReference>
<dbReference type="PANTHER" id="PTHR10671">
    <property type="entry name" value="EPITHELIAL MEMBRANE PROTEIN-RELATED"/>
    <property type="match status" value="1"/>
</dbReference>
<name>A0ABN9F7V5_9NEOB</name>
<feature type="chain" id="PRO_5045744485" description="Germ cell-specific gene 1-like protein" evidence="7">
    <location>
        <begin position="26"/>
        <end position="163"/>
    </location>
</feature>
<dbReference type="InterPro" id="IPR012478">
    <property type="entry name" value="GSG-1"/>
</dbReference>
<dbReference type="PANTHER" id="PTHR10671:SF43">
    <property type="entry name" value="GERM CELL-SPECIFIC GENE 1 PROTEIN"/>
    <property type="match status" value="1"/>
</dbReference>
<evidence type="ECO:0000256" key="2">
    <source>
        <dbReference type="ARBA" id="ARBA00007425"/>
    </source>
</evidence>
<feature type="signal peptide" evidence="7">
    <location>
        <begin position="1"/>
        <end position="25"/>
    </location>
</feature>
<proteinExistence type="inferred from homology"/>
<evidence type="ECO:0000256" key="6">
    <source>
        <dbReference type="SAM" id="Phobius"/>
    </source>
</evidence>
<reference evidence="8" key="1">
    <citation type="submission" date="2023-05" db="EMBL/GenBank/DDBJ databases">
        <authorList>
            <person name="Stuckert A."/>
        </authorList>
    </citation>
    <scope>NUCLEOTIDE SEQUENCE</scope>
</reference>
<keyword evidence="3 6" id="KW-0812">Transmembrane</keyword>
<comment type="subcellular location">
    <subcellularLocation>
        <location evidence="1">Membrane</location>
        <topology evidence="1">Multi-pass membrane protein</topology>
    </subcellularLocation>
</comment>
<comment type="similarity">
    <text evidence="2">Belongs to the GSG1 family.</text>
</comment>
<protein>
    <recommendedName>
        <fullName evidence="10">Germ cell-specific gene 1-like protein</fullName>
    </recommendedName>
</protein>
<comment type="caution">
    <text evidence="8">The sequence shown here is derived from an EMBL/GenBank/DDBJ whole genome shotgun (WGS) entry which is preliminary data.</text>
</comment>
<keyword evidence="4 6" id="KW-1133">Transmembrane helix</keyword>
<keyword evidence="9" id="KW-1185">Reference proteome</keyword>
<evidence type="ECO:0000256" key="5">
    <source>
        <dbReference type="ARBA" id="ARBA00023136"/>
    </source>
</evidence>
<evidence type="ECO:0000256" key="7">
    <source>
        <dbReference type="SAM" id="SignalP"/>
    </source>
</evidence>
<evidence type="ECO:0008006" key="10">
    <source>
        <dbReference type="Google" id="ProtNLM"/>
    </source>
</evidence>
<accession>A0ABN9F7V5</accession>
<dbReference type="Gene3D" id="1.20.140.150">
    <property type="match status" value="1"/>
</dbReference>
<feature type="transmembrane region" description="Helical" evidence="6">
    <location>
        <begin position="118"/>
        <end position="137"/>
    </location>
</feature>
<evidence type="ECO:0000256" key="3">
    <source>
        <dbReference type="ARBA" id="ARBA00022692"/>
    </source>
</evidence>
<dbReference type="InterPro" id="IPR050579">
    <property type="entry name" value="PMP-22/EMP/MP20-like"/>
</dbReference>
<gene>
    <name evidence="8" type="ORF">SPARVUS_LOCUS11395205</name>
</gene>
<keyword evidence="7" id="KW-0732">Signal</keyword>
<evidence type="ECO:0000256" key="1">
    <source>
        <dbReference type="ARBA" id="ARBA00004141"/>
    </source>
</evidence>
<evidence type="ECO:0000256" key="4">
    <source>
        <dbReference type="ARBA" id="ARBA00022989"/>
    </source>
</evidence>
<dbReference type="Proteomes" id="UP001162483">
    <property type="component" value="Unassembled WGS sequence"/>
</dbReference>
<sequence>MAVSFNLVSLTLSTIALLSSYWCEGTQKVPKPLCGNGKATKCIVVPIAVESVNASGQDVVHYSWETGDDRFAFRYFHTGIWYSCEENILGTDEKCRSFLELTPPAERGILWLSLGSELMYITLLVISFGLLLLEILYTGNPVCGMKLNAFAAMSSVLSGNDIL</sequence>